<name>A0ABY1FQX5_9GAMM</name>
<evidence type="ECO:0000313" key="1">
    <source>
        <dbReference type="EMBL" id="SFL88109.1"/>
    </source>
</evidence>
<dbReference type="EMBL" id="FOTV01000013">
    <property type="protein sequence ID" value="SFL88109.1"/>
    <property type="molecule type" value="Genomic_DNA"/>
</dbReference>
<dbReference type="RefSeq" id="WP_069184685.1">
    <property type="nucleotide sequence ID" value="NZ_FOTV01000013.1"/>
</dbReference>
<organism evidence="1 2">
    <name type="scientific">Marinobacter salarius</name>
    <dbReference type="NCBI Taxonomy" id="1420917"/>
    <lineage>
        <taxon>Bacteria</taxon>
        <taxon>Pseudomonadati</taxon>
        <taxon>Pseudomonadota</taxon>
        <taxon>Gammaproteobacteria</taxon>
        <taxon>Pseudomonadales</taxon>
        <taxon>Marinobacteraceae</taxon>
        <taxon>Marinobacter</taxon>
    </lineage>
</organism>
<proteinExistence type="predicted"/>
<dbReference type="Gene3D" id="3.40.190.290">
    <property type="match status" value="1"/>
</dbReference>
<keyword evidence="2" id="KW-1185">Reference proteome</keyword>
<dbReference type="Proteomes" id="UP000199211">
    <property type="component" value="Unassembled WGS sequence"/>
</dbReference>
<comment type="caution">
    <text evidence="1">The sequence shown here is derived from an EMBL/GenBank/DDBJ whole genome shotgun (WGS) entry which is preliminary data.</text>
</comment>
<gene>
    <name evidence="1" type="ORF">SAMN04487868_113105</name>
</gene>
<sequence>MDSFGYHGGFRYHLCPSSQGFVQFALAGVGYGMIAENQALSVPLYWHFWRHSGHTIQFLTTRLERFFNRAS</sequence>
<reference evidence="1 2" key="1">
    <citation type="submission" date="2016-10" db="EMBL/GenBank/DDBJ databases">
        <authorList>
            <person name="Varghese N."/>
            <person name="Submissions S."/>
        </authorList>
    </citation>
    <scope>NUCLEOTIDE SEQUENCE [LARGE SCALE GENOMIC DNA]</scope>
    <source>
        <strain evidence="1 2">DSM 26291</strain>
    </source>
</reference>
<evidence type="ECO:0000313" key="2">
    <source>
        <dbReference type="Proteomes" id="UP000199211"/>
    </source>
</evidence>
<accession>A0ABY1FQX5</accession>
<protein>
    <submittedName>
        <fullName evidence="1">LysR family transcriptional regulator, chromosome initiation inhibitor</fullName>
    </submittedName>
</protein>